<dbReference type="CDD" id="cd06261">
    <property type="entry name" value="TM_PBP2"/>
    <property type="match status" value="2"/>
</dbReference>
<evidence type="ECO:0000256" key="2">
    <source>
        <dbReference type="ARBA" id="ARBA00022448"/>
    </source>
</evidence>
<feature type="transmembrane region" description="Helical" evidence="7">
    <location>
        <begin position="341"/>
        <end position="360"/>
    </location>
</feature>
<evidence type="ECO:0000256" key="3">
    <source>
        <dbReference type="ARBA" id="ARBA00022475"/>
    </source>
</evidence>
<evidence type="ECO:0000259" key="8">
    <source>
        <dbReference type="PROSITE" id="PS50928"/>
    </source>
</evidence>
<dbReference type="PROSITE" id="PS50928">
    <property type="entry name" value="ABC_TM1"/>
    <property type="match status" value="2"/>
</dbReference>
<name>A0ABV0J4C5_9CYAN</name>
<dbReference type="Pfam" id="PF00528">
    <property type="entry name" value="BPD_transp_1"/>
    <property type="match status" value="2"/>
</dbReference>
<feature type="transmembrane region" description="Helical" evidence="7">
    <location>
        <begin position="291"/>
        <end position="311"/>
    </location>
</feature>
<feature type="transmembrane region" description="Helical" evidence="7">
    <location>
        <begin position="404"/>
        <end position="426"/>
    </location>
</feature>
<protein>
    <submittedName>
        <fullName evidence="9">ABC transporter permease subunit</fullName>
    </submittedName>
</protein>
<keyword evidence="4 7" id="KW-0812">Transmembrane</keyword>
<proteinExistence type="inferred from homology"/>
<keyword evidence="5 7" id="KW-1133">Transmembrane helix</keyword>
<evidence type="ECO:0000313" key="10">
    <source>
        <dbReference type="Proteomes" id="UP001464891"/>
    </source>
</evidence>
<dbReference type="InterPro" id="IPR035906">
    <property type="entry name" value="MetI-like_sf"/>
</dbReference>
<evidence type="ECO:0000256" key="1">
    <source>
        <dbReference type="ARBA" id="ARBA00004651"/>
    </source>
</evidence>
<comment type="similarity">
    <text evidence="7">Belongs to the binding-protein-dependent transport system permease family.</text>
</comment>
<feature type="transmembrane region" description="Helical" evidence="7">
    <location>
        <begin position="262"/>
        <end position="279"/>
    </location>
</feature>
<comment type="caution">
    <text evidence="9">The sequence shown here is derived from an EMBL/GenBank/DDBJ whole genome shotgun (WGS) entry which is preliminary data.</text>
</comment>
<keyword evidence="6 7" id="KW-0472">Membrane</keyword>
<dbReference type="SUPFAM" id="SSF161098">
    <property type="entry name" value="MetI-like"/>
    <property type="match status" value="2"/>
</dbReference>
<dbReference type="Proteomes" id="UP001464891">
    <property type="component" value="Unassembled WGS sequence"/>
</dbReference>
<sequence length="608" mass="67735">MQRSTELITNIRFAVWPTRDRSSSKISTNLPPRPSLLNQRTLWGVVCLVAIAWSVQQTGIFSRSLFNPGGWSLVGRFLEASLHPDFSPDFLWLTSHSTLTTFAYAVCGTSLSVSIGVIGSVLASEVWWQSVFPSKRQTARFYFWRKKFQRWSFPNRDRWPWLSIRAVLSVPRAIHEIIWGLFFVNIFGLDPLTAVLAIALPFGAITAKVFSEILDETPRQPLLALLNSGVSPLQALTYGLIPQAFPNLLSYTFYRFECSIRSAAVLGIIGAGGLGYQILLSLQSLRYEQMWTLFLALFLLNGSVDFWSALLRHRLGLPNRLDLNTLNLTQCPSLFYQRDPVVIGSWLGVVLLLPFSFWYVQADVSKLWQPRTLQLLSEVFQTAWSPHLTGISSSQLWELATQTLAMSILAMAIAGVGGVLLSFPAAHNFFLPGGLLNPTKTNQAAKFWSTAGLLLTRFWLLVSRAIPAPIWALMWLFILFPGILPGAIALGLHNLGILGRLMAEVNENLDERPLKALKAQGAPGAQVFLYGVLPPTFPRFIAYILYRWEVCIRETVIVGLVGAGGLGRLLTEQLSSFDYPGLLVTLSCFIGLTFVVDLISTTLRKALR</sequence>
<evidence type="ECO:0000256" key="7">
    <source>
        <dbReference type="RuleBase" id="RU363032"/>
    </source>
</evidence>
<feature type="domain" description="ABC transmembrane type-1" evidence="8">
    <location>
        <begin position="400"/>
        <end position="600"/>
    </location>
</feature>
<dbReference type="PANTHER" id="PTHR30043">
    <property type="entry name" value="PHOSPHONATES TRANSPORT SYSTEM PERMEASE PROTEIN"/>
    <property type="match status" value="1"/>
</dbReference>
<evidence type="ECO:0000256" key="5">
    <source>
        <dbReference type="ARBA" id="ARBA00022989"/>
    </source>
</evidence>
<feature type="transmembrane region" description="Helical" evidence="7">
    <location>
        <begin position="177"/>
        <end position="202"/>
    </location>
</feature>
<dbReference type="Gene3D" id="1.10.3720.10">
    <property type="entry name" value="MetI-like"/>
    <property type="match status" value="2"/>
</dbReference>
<comment type="subcellular location">
    <subcellularLocation>
        <location evidence="1 7">Cell membrane</location>
        <topology evidence="1 7">Multi-pass membrane protein</topology>
    </subcellularLocation>
</comment>
<evidence type="ECO:0000256" key="6">
    <source>
        <dbReference type="ARBA" id="ARBA00023136"/>
    </source>
</evidence>
<reference evidence="9 10" key="1">
    <citation type="submission" date="2022-04" db="EMBL/GenBank/DDBJ databases">
        <title>Positive selection, recombination, and allopatry shape intraspecific diversity of widespread and dominant cyanobacteria.</title>
        <authorList>
            <person name="Wei J."/>
            <person name="Shu W."/>
            <person name="Hu C."/>
        </authorList>
    </citation>
    <scope>NUCLEOTIDE SEQUENCE [LARGE SCALE GENOMIC DNA]</scope>
    <source>
        <strain evidence="9 10">GB2-A4</strain>
    </source>
</reference>
<accession>A0ABV0J4C5</accession>
<keyword evidence="2 7" id="KW-0813">Transport</keyword>
<keyword evidence="3" id="KW-1003">Cell membrane</keyword>
<gene>
    <name evidence="9" type="ORF">NC998_02120</name>
</gene>
<keyword evidence="10" id="KW-1185">Reference proteome</keyword>
<evidence type="ECO:0000313" key="9">
    <source>
        <dbReference type="EMBL" id="MEP0815886.1"/>
    </source>
</evidence>
<dbReference type="InterPro" id="IPR000515">
    <property type="entry name" value="MetI-like"/>
</dbReference>
<feature type="transmembrane region" description="Helical" evidence="7">
    <location>
        <begin position="550"/>
        <end position="570"/>
    </location>
</feature>
<organism evidence="9 10">
    <name type="scientific">Trichocoleus desertorum GB2-A4</name>
    <dbReference type="NCBI Taxonomy" id="2933944"/>
    <lineage>
        <taxon>Bacteria</taxon>
        <taxon>Bacillati</taxon>
        <taxon>Cyanobacteriota</taxon>
        <taxon>Cyanophyceae</taxon>
        <taxon>Leptolyngbyales</taxon>
        <taxon>Trichocoleusaceae</taxon>
        <taxon>Trichocoleus</taxon>
    </lineage>
</organism>
<feature type="transmembrane region" description="Helical" evidence="7">
    <location>
        <begin position="472"/>
        <end position="492"/>
    </location>
</feature>
<dbReference type="PANTHER" id="PTHR30043:SF1">
    <property type="entry name" value="ABC TRANSPORT SYSTEM PERMEASE PROTEIN P69"/>
    <property type="match status" value="1"/>
</dbReference>
<feature type="transmembrane region" description="Helical" evidence="7">
    <location>
        <begin position="42"/>
        <end position="61"/>
    </location>
</feature>
<evidence type="ECO:0000256" key="4">
    <source>
        <dbReference type="ARBA" id="ARBA00022692"/>
    </source>
</evidence>
<feature type="transmembrane region" description="Helical" evidence="7">
    <location>
        <begin position="582"/>
        <end position="603"/>
    </location>
</feature>
<dbReference type="RefSeq" id="WP_242016734.1">
    <property type="nucleotide sequence ID" value="NZ_JAMPKM010000001.1"/>
</dbReference>
<feature type="transmembrane region" description="Helical" evidence="7">
    <location>
        <begin position="102"/>
        <end position="128"/>
    </location>
</feature>
<dbReference type="EMBL" id="JAMPKM010000001">
    <property type="protein sequence ID" value="MEP0815886.1"/>
    <property type="molecule type" value="Genomic_DNA"/>
</dbReference>
<feature type="domain" description="ABC transmembrane type-1" evidence="8">
    <location>
        <begin position="98"/>
        <end position="308"/>
    </location>
</feature>